<dbReference type="InterPro" id="IPR045339">
    <property type="entry name" value="DUF6534"/>
</dbReference>
<feature type="transmembrane region" description="Helical" evidence="1">
    <location>
        <begin position="20"/>
        <end position="42"/>
    </location>
</feature>
<feature type="transmembrane region" description="Helical" evidence="1">
    <location>
        <begin position="141"/>
        <end position="161"/>
    </location>
</feature>
<feature type="transmembrane region" description="Helical" evidence="1">
    <location>
        <begin position="246"/>
        <end position="266"/>
    </location>
</feature>
<keyword evidence="1" id="KW-0812">Transmembrane</keyword>
<feature type="transmembrane region" description="Helical" evidence="1">
    <location>
        <begin position="110"/>
        <end position="129"/>
    </location>
</feature>
<dbReference type="Pfam" id="PF20152">
    <property type="entry name" value="DUF6534"/>
    <property type="match status" value="1"/>
</dbReference>
<comment type="caution">
    <text evidence="3">The sequence shown here is derived from an EMBL/GenBank/DDBJ whole genome shotgun (WGS) entry which is preliminary data.</text>
</comment>
<dbReference type="PANTHER" id="PTHR40465:SF1">
    <property type="entry name" value="DUF6534 DOMAIN-CONTAINING PROTEIN"/>
    <property type="match status" value="1"/>
</dbReference>
<dbReference type="PANTHER" id="PTHR40465">
    <property type="entry name" value="CHROMOSOME 1, WHOLE GENOME SHOTGUN SEQUENCE"/>
    <property type="match status" value="1"/>
</dbReference>
<accession>A0AAD7TX04</accession>
<sequence>MSGLTPFLHVFGIPSLGTTLGPIYLGVTMGVMLYGLTIHQAYRYYKHYPEDGFFYPRGIVTLILQVPLFAHVASRTDWYLNTSPRTFETLHTAVWMYLGYRYLVVEAFDIGGILASHWTVSCVFLACIGDEFMLNTDIYQAVTMCTGVMFAIVAGVKAFLIVKQIPDLNRLNWMVSVAYGFSGGSDILLAGILIFTLLRIRKESKVRSTRSVLNTLIIYTINTGLLTSIVSFFAFLFATILPGNFIYAGISIVGSKLYANSVLALLNSRRYLNNRLQDDFSSVNLGGADTIEQMSPAARTHPMLPTPRGRAHDETSTMVWAVRQVSTDISMVSAVSTQANLAATRDREDGQDV</sequence>
<feature type="transmembrane region" description="Helical" evidence="1">
    <location>
        <begin position="216"/>
        <end position="240"/>
    </location>
</feature>
<proteinExistence type="predicted"/>
<evidence type="ECO:0000259" key="2">
    <source>
        <dbReference type="Pfam" id="PF20152"/>
    </source>
</evidence>
<dbReference type="EMBL" id="JAPEVG010000075">
    <property type="protein sequence ID" value="KAJ8487659.1"/>
    <property type="molecule type" value="Genomic_DNA"/>
</dbReference>
<name>A0AAD7TX04_9APHY</name>
<keyword evidence="1" id="KW-0472">Membrane</keyword>
<organism evidence="3 4">
    <name type="scientific">Trametes cubensis</name>
    <dbReference type="NCBI Taxonomy" id="1111947"/>
    <lineage>
        <taxon>Eukaryota</taxon>
        <taxon>Fungi</taxon>
        <taxon>Dikarya</taxon>
        <taxon>Basidiomycota</taxon>
        <taxon>Agaricomycotina</taxon>
        <taxon>Agaricomycetes</taxon>
        <taxon>Polyporales</taxon>
        <taxon>Polyporaceae</taxon>
        <taxon>Trametes</taxon>
    </lineage>
</organism>
<feature type="transmembrane region" description="Helical" evidence="1">
    <location>
        <begin position="173"/>
        <end position="195"/>
    </location>
</feature>
<protein>
    <recommendedName>
        <fullName evidence="2">DUF6534 domain-containing protein</fullName>
    </recommendedName>
</protein>
<feature type="domain" description="DUF6534" evidence="2">
    <location>
        <begin position="185"/>
        <end position="271"/>
    </location>
</feature>
<keyword evidence="4" id="KW-1185">Reference proteome</keyword>
<dbReference type="AlphaFoldDB" id="A0AAD7TX04"/>
<gene>
    <name evidence="3" type="ORF">ONZ51_g4042</name>
</gene>
<evidence type="ECO:0000313" key="4">
    <source>
        <dbReference type="Proteomes" id="UP001215151"/>
    </source>
</evidence>
<dbReference type="Proteomes" id="UP001215151">
    <property type="component" value="Unassembled WGS sequence"/>
</dbReference>
<feature type="transmembrane region" description="Helical" evidence="1">
    <location>
        <begin position="54"/>
        <end position="73"/>
    </location>
</feature>
<evidence type="ECO:0000256" key="1">
    <source>
        <dbReference type="SAM" id="Phobius"/>
    </source>
</evidence>
<evidence type="ECO:0000313" key="3">
    <source>
        <dbReference type="EMBL" id="KAJ8487659.1"/>
    </source>
</evidence>
<reference evidence="3" key="1">
    <citation type="submission" date="2022-11" db="EMBL/GenBank/DDBJ databases">
        <title>Genome Sequence of Cubamyces cubensis.</title>
        <authorList>
            <person name="Buettner E."/>
        </authorList>
    </citation>
    <scope>NUCLEOTIDE SEQUENCE</scope>
    <source>
        <strain evidence="3">MPL-01</strain>
    </source>
</reference>
<keyword evidence="1" id="KW-1133">Transmembrane helix</keyword>